<evidence type="ECO:0000256" key="1">
    <source>
        <dbReference type="ARBA" id="ARBA00004141"/>
    </source>
</evidence>
<feature type="transmembrane region" description="Helical" evidence="8">
    <location>
        <begin position="275"/>
        <end position="296"/>
    </location>
</feature>
<name>A0A545WE42_9HYPO</name>
<gene>
    <name evidence="10" type="ORF">IF1G_01018</name>
</gene>
<comment type="caution">
    <text evidence="10">The sequence shown here is derived from an EMBL/GenBank/DDBJ whole genome shotgun (WGS) entry which is preliminary data.</text>
</comment>
<evidence type="ECO:0000256" key="4">
    <source>
        <dbReference type="ARBA" id="ARBA00022692"/>
    </source>
</evidence>
<dbReference type="InterPro" id="IPR020846">
    <property type="entry name" value="MFS_dom"/>
</dbReference>
<evidence type="ECO:0000256" key="7">
    <source>
        <dbReference type="SAM" id="MobiDB-lite"/>
    </source>
</evidence>
<dbReference type="PANTHER" id="PTHR23508:SF10">
    <property type="entry name" value="CARBOXYLIC ACID TRANSPORTER PROTEIN HOMOLOG"/>
    <property type="match status" value="1"/>
</dbReference>
<feature type="region of interest" description="Disordered" evidence="7">
    <location>
        <begin position="1"/>
        <end position="22"/>
    </location>
</feature>
<feature type="transmembrane region" description="Helical" evidence="8">
    <location>
        <begin position="308"/>
        <end position="328"/>
    </location>
</feature>
<dbReference type="OrthoDB" id="2153661at2759"/>
<dbReference type="FunFam" id="1.20.1250.20:FF:000140">
    <property type="entry name" value="Putative MFS phospholipid transporter"/>
    <property type="match status" value="1"/>
</dbReference>
<evidence type="ECO:0000256" key="3">
    <source>
        <dbReference type="ARBA" id="ARBA00022448"/>
    </source>
</evidence>
<reference evidence="10 11" key="1">
    <citation type="journal article" date="2019" name="Appl. Microbiol. Biotechnol.">
        <title>Genome sequence of Isaria javanica and comparative genome analysis insights into family S53 peptidase evolution in fungal entomopathogens.</title>
        <authorList>
            <person name="Lin R."/>
            <person name="Zhang X."/>
            <person name="Xin B."/>
            <person name="Zou M."/>
            <person name="Gao Y."/>
            <person name="Qin F."/>
            <person name="Hu Q."/>
            <person name="Xie B."/>
            <person name="Cheng X."/>
        </authorList>
    </citation>
    <scope>NUCLEOTIDE SEQUENCE [LARGE SCALE GENOMIC DNA]</scope>
    <source>
        <strain evidence="10 11">IJ1G</strain>
    </source>
</reference>
<dbReference type="EMBL" id="SPUK01000001">
    <property type="protein sequence ID" value="TQW01087.1"/>
    <property type="molecule type" value="Genomic_DNA"/>
</dbReference>
<keyword evidence="3" id="KW-0813">Transport</keyword>
<dbReference type="PANTHER" id="PTHR23508">
    <property type="entry name" value="CARBOXYLIC ACID TRANSPORTER PROTEIN HOMOLOG"/>
    <property type="match status" value="1"/>
</dbReference>
<feature type="transmembrane region" description="Helical" evidence="8">
    <location>
        <begin position="401"/>
        <end position="421"/>
    </location>
</feature>
<comment type="subcellular location">
    <subcellularLocation>
        <location evidence="1">Membrane</location>
        <topology evidence="1">Multi-pass membrane protein</topology>
    </subcellularLocation>
</comment>
<dbReference type="GO" id="GO:0046943">
    <property type="term" value="F:carboxylic acid transmembrane transporter activity"/>
    <property type="evidence" value="ECO:0007669"/>
    <property type="project" value="TreeGrafter"/>
</dbReference>
<dbReference type="InterPro" id="IPR005829">
    <property type="entry name" value="Sugar_transporter_CS"/>
</dbReference>
<dbReference type="STRING" id="43265.A0A545WE42"/>
<keyword evidence="11" id="KW-1185">Reference proteome</keyword>
<dbReference type="InterPro" id="IPR036259">
    <property type="entry name" value="MFS_trans_sf"/>
</dbReference>
<feature type="transmembrane region" description="Helical" evidence="8">
    <location>
        <begin position="433"/>
        <end position="456"/>
    </location>
</feature>
<sequence>MSDPTFVQPVHDSGASQEDGKDSAVVNVAPHSQKKVIGRGSKMSSIVMILVAGAALFSDGYNAQVVGHMNPVLSALYPHDYTKSIKTSMSNAFLIGEVFGMLFFGWAIDKLGRRTGIFWATFFLVLGIVLATAAHGATRNGMFWMMIIGRGVAGFGAGGEYPTCATSTSEAADENAQVRRRRGMLSAVATDFSVDMGFVFAGVVVLIVLAAYSYKPSDGLWRVCFGLGLVLPVALLFVRLRLVNSTQYRKHAMKREIPYWLVIKRYWKPMIGTSMAWFVYDFVTYPFGLFGSTILATLNPSDSLMQTVGYGTVLNCFYLPGCLLGGFLMDKIGRKQTMTLGFVLWSLMAFIIGGALNPLKTVFPLFVVMYGIFNAVAEMGPGVATFLCGAESFPTPVRGHFLGFAAAVGKAGAAIGTQVFTPIQDSFDDENKGVQGVFLIGAAFAMTGAVITWFLVPDMERELETEDAKFRRYLEENGYHGVFGEDQKDEGASVSHLAYIGSYETKDVVRIHGRENTFEYLFRAKMGGPAMCKTCGVYMFQNVHGPPISFFDKLPPERLPIVLDNYVKNMNMQPVSVRVFDGVDISSLNIDYDDCGTEGYTLDD</sequence>
<evidence type="ECO:0000256" key="5">
    <source>
        <dbReference type="ARBA" id="ARBA00022989"/>
    </source>
</evidence>
<dbReference type="Pfam" id="PF00083">
    <property type="entry name" value="Sugar_tr"/>
    <property type="match status" value="2"/>
</dbReference>
<keyword evidence="5 8" id="KW-1133">Transmembrane helix</keyword>
<evidence type="ECO:0000256" key="6">
    <source>
        <dbReference type="ARBA" id="ARBA00023136"/>
    </source>
</evidence>
<keyword evidence="6 8" id="KW-0472">Membrane</keyword>
<protein>
    <submittedName>
        <fullName evidence="10">Metabolite transport protein</fullName>
    </submittedName>
</protein>
<feature type="domain" description="Major facilitator superfamily (MFS) profile" evidence="9">
    <location>
        <begin position="48"/>
        <end position="460"/>
    </location>
</feature>
<accession>A0A545WE42</accession>
<dbReference type="GO" id="GO:0005886">
    <property type="term" value="C:plasma membrane"/>
    <property type="evidence" value="ECO:0007669"/>
    <property type="project" value="TreeGrafter"/>
</dbReference>
<evidence type="ECO:0000313" key="11">
    <source>
        <dbReference type="Proteomes" id="UP000315783"/>
    </source>
</evidence>
<dbReference type="SUPFAM" id="SSF103473">
    <property type="entry name" value="MFS general substrate transporter"/>
    <property type="match status" value="1"/>
</dbReference>
<dbReference type="AlphaFoldDB" id="A0A545WE42"/>
<feature type="transmembrane region" description="Helical" evidence="8">
    <location>
        <begin position="220"/>
        <end position="240"/>
    </location>
</feature>
<feature type="transmembrane region" description="Helical" evidence="8">
    <location>
        <begin position="188"/>
        <end position="214"/>
    </location>
</feature>
<evidence type="ECO:0000259" key="9">
    <source>
        <dbReference type="PROSITE" id="PS50850"/>
    </source>
</evidence>
<dbReference type="PROSITE" id="PS00216">
    <property type="entry name" value="SUGAR_TRANSPORT_1"/>
    <property type="match status" value="1"/>
</dbReference>
<dbReference type="PROSITE" id="PS50850">
    <property type="entry name" value="MFS"/>
    <property type="match status" value="1"/>
</dbReference>
<feature type="transmembrane region" description="Helical" evidence="8">
    <location>
        <begin position="365"/>
        <end position="389"/>
    </location>
</feature>
<evidence type="ECO:0000256" key="2">
    <source>
        <dbReference type="ARBA" id="ARBA00010992"/>
    </source>
</evidence>
<dbReference type="Proteomes" id="UP000315783">
    <property type="component" value="Unassembled WGS sequence"/>
</dbReference>
<dbReference type="Gene3D" id="1.20.1250.20">
    <property type="entry name" value="MFS general substrate transporter like domains"/>
    <property type="match status" value="1"/>
</dbReference>
<comment type="similarity">
    <text evidence="2">Belongs to the major facilitator superfamily. Sugar transporter (TC 2.A.1.1) family.</text>
</comment>
<feature type="transmembrane region" description="Helical" evidence="8">
    <location>
        <begin position="92"/>
        <end position="111"/>
    </location>
</feature>
<organism evidence="10 11">
    <name type="scientific">Cordyceps javanica</name>
    <dbReference type="NCBI Taxonomy" id="43265"/>
    <lineage>
        <taxon>Eukaryota</taxon>
        <taxon>Fungi</taxon>
        <taxon>Dikarya</taxon>
        <taxon>Ascomycota</taxon>
        <taxon>Pezizomycotina</taxon>
        <taxon>Sordariomycetes</taxon>
        <taxon>Hypocreomycetidae</taxon>
        <taxon>Hypocreales</taxon>
        <taxon>Cordycipitaceae</taxon>
        <taxon>Cordyceps</taxon>
    </lineage>
</organism>
<keyword evidence="4 8" id="KW-0812">Transmembrane</keyword>
<feature type="transmembrane region" description="Helical" evidence="8">
    <location>
        <begin position="117"/>
        <end position="137"/>
    </location>
</feature>
<dbReference type="InterPro" id="IPR005828">
    <property type="entry name" value="MFS_sugar_transport-like"/>
</dbReference>
<proteinExistence type="inferred from homology"/>
<evidence type="ECO:0000313" key="10">
    <source>
        <dbReference type="EMBL" id="TQW01087.1"/>
    </source>
</evidence>
<evidence type="ECO:0000256" key="8">
    <source>
        <dbReference type="SAM" id="Phobius"/>
    </source>
</evidence>
<feature type="transmembrane region" description="Helical" evidence="8">
    <location>
        <begin position="340"/>
        <end position="359"/>
    </location>
</feature>